<protein>
    <submittedName>
        <fullName evidence="1">Uncharacterized protein</fullName>
    </submittedName>
</protein>
<organism evidence="1 2">
    <name type="scientific">Clostridium disporicum</name>
    <dbReference type="NCBI Taxonomy" id="84024"/>
    <lineage>
        <taxon>Bacteria</taxon>
        <taxon>Bacillati</taxon>
        <taxon>Bacillota</taxon>
        <taxon>Clostridia</taxon>
        <taxon>Eubacteriales</taxon>
        <taxon>Clostridiaceae</taxon>
        <taxon>Clostridium</taxon>
    </lineage>
</organism>
<gene>
    <name evidence="1" type="ORF">ERS852470_03666</name>
</gene>
<dbReference type="OrthoDB" id="10015649at2"/>
<sequence length="155" mass="17672">MKLNNTRNYFTELTISVLQEEGWETKLEEGYIIANKNNDEERLVIYVVSNVIGLKESSTSVAKEKPILKLKRKSELLAGDNTPCISYGIAKKSLTELEVLITPVSAIEEYGYVGGEYSRASNHYHYNYMKVNENELPKGAILRYCWSGKKLKNNK</sequence>
<dbReference type="EMBL" id="CYZV01000079">
    <property type="protein sequence ID" value="CUO89929.1"/>
    <property type="molecule type" value="Genomic_DNA"/>
</dbReference>
<dbReference type="Proteomes" id="UP000095558">
    <property type="component" value="Unassembled WGS sequence"/>
</dbReference>
<dbReference type="RefSeq" id="WP_055278010.1">
    <property type="nucleotide sequence ID" value="NZ_CYZV01000079.1"/>
</dbReference>
<dbReference type="AlphaFoldDB" id="A0A174IYK3"/>
<reference evidence="1 2" key="1">
    <citation type="submission" date="2015-09" db="EMBL/GenBank/DDBJ databases">
        <authorList>
            <consortium name="Pathogen Informatics"/>
        </authorList>
    </citation>
    <scope>NUCLEOTIDE SEQUENCE [LARGE SCALE GENOMIC DNA]</scope>
    <source>
        <strain evidence="1 2">2789STDY5834855</strain>
    </source>
</reference>
<name>A0A174IYK3_9CLOT</name>
<accession>A0A174IYK3</accession>
<evidence type="ECO:0000313" key="1">
    <source>
        <dbReference type="EMBL" id="CUO89929.1"/>
    </source>
</evidence>
<evidence type="ECO:0000313" key="2">
    <source>
        <dbReference type="Proteomes" id="UP000095558"/>
    </source>
</evidence>
<proteinExistence type="predicted"/>